<dbReference type="Pfam" id="PF14223">
    <property type="entry name" value="Retrotran_gag_2"/>
    <property type="match status" value="1"/>
</dbReference>
<keyword evidence="1" id="KW-0175">Coiled coil</keyword>
<feature type="non-terminal residue" evidence="2">
    <location>
        <position position="1"/>
    </location>
</feature>
<dbReference type="PANTHER" id="PTHR47592">
    <property type="entry name" value="PBF68 PROTEIN"/>
    <property type="match status" value="1"/>
</dbReference>
<reference evidence="2 3" key="1">
    <citation type="journal article" date="2018" name="Front. Plant Sci.">
        <title>Red Clover (Trifolium pratense) and Zigzag Clover (T. medium) - A Picture of Genomic Similarities and Differences.</title>
        <authorList>
            <person name="Dluhosova J."/>
            <person name="Istvanek J."/>
            <person name="Nedelnik J."/>
            <person name="Repkova J."/>
        </authorList>
    </citation>
    <scope>NUCLEOTIDE SEQUENCE [LARGE SCALE GENOMIC DNA]</scope>
    <source>
        <strain evidence="3">cv. 10/8</strain>
        <tissue evidence="2">Leaf</tissue>
    </source>
</reference>
<evidence type="ECO:0000313" key="3">
    <source>
        <dbReference type="Proteomes" id="UP000265520"/>
    </source>
</evidence>
<evidence type="ECO:0000256" key="1">
    <source>
        <dbReference type="SAM" id="Coils"/>
    </source>
</evidence>
<accession>A0A392NKD5</accession>
<comment type="caution">
    <text evidence="2">The sequence shown here is derived from an EMBL/GenBank/DDBJ whole genome shotgun (WGS) entry which is preliminary data.</text>
</comment>
<feature type="coiled-coil region" evidence="1">
    <location>
        <begin position="63"/>
        <end position="90"/>
    </location>
</feature>
<proteinExistence type="predicted"/>
<organism evidence="2 3">
    <name type="scientific">Trifolium medium</name>
    <dbReference type="NCBI Taxonomy" id="97028"/>
    <lineage>
        <taxon>Eukaryota</taxon>
        <taxon>Viridiplantae</taxon>
        <taxon>Streptophyta</taxon>
        <taxon>Embryophyta</taxon>
        <taxon>Tracheophyta</taxon>
        <taxon>Spermatophyta</taxon>
        <taxon>Magnoliopsida</taxon>
        <taxon>eudicotyledons</taxon>
        <taxon>Gunneridae</taxon>
        <taxon>Pentapetalae</taxon>
        <taxon>rosids</taxon>
        <taxon>fabids</taxon>
        <taxon>Fabales</taxon>
        <taxon>Fabaceae</taxon>
        <taxon>Papilionoideae</taxon>
        <taxon>50 kb inversion clade</taxon>
        <taxon>NPAAA clade</taxon>
        <taxon>Hologalegina</taxon>
        <taxon>IRL clade</taxon>
        <taxon>Trifolieae</taxon>
        <taxon>Trifolium</taxon>
    </lineage>
</organism>
<dbReference type="EMBL" id="LXQA010040637">
    <property type="protein sequence ID" value="MCH99558.1"/>
    <property type="molecule type" value="Genomic_DNA"/>
</dbReference>
<keyword evidence="3" id="KW-1185">Reference proteome</keyword>
<dbReference type="AlphaFoldDB" id="A0A392NKD5"/>
<dbReference type="Proteomes" id="UP000265520">
    <property type="component" value="Unassembled WGS sequence"/>
</dbReference>
<dbReference type="PANTHER" id="PTHR47592:SF27">
    <property type="entry name" value="OS08G0421700 PROTEIN"/>
    <property type="match status" value="1"/>
</dbReference>
<evidence type="ECO:0000313" key="2">
    <source>
        <dbReference type="EMBL" id="MCH99558.1"/>
    </source>
</evidence>
<sequence>TSALTAAERDDAEADPKLVEHWKHANKVAKEILDNVNNKYTAEDATKQKFVVGNYLRWQMTEDKEIKAQINEYHKLLQELKTEKINLSNEFVASVLAEKLPSS</sequence>
<name>A0A392NKD5_9FABA</name>
<protein>
    <submittedName>
        <fullName evidence="2">Uncharacterized protein</fullName>
    </submittedName>
</protein>